<gene>
    <name evidence="3" type="ORF">Zmor_009554</name>
</gene>
<proteinExistence type="predicted"/>
<dbReference type="EMBL" id="JALNTZ010000003">
    <property type="protein sequence ID" value="KAJ3657772.1"/>
    <property type="molecule type" value="Genomic_DNA"/>
</dbReference>
<dbReference type="GO" id="GO:0008061">
    <property type="term" value="F:chitin binding"/>
    <property type="evidence" value="ECO:0007669"/>
    <property type="project" value="InterPro"/>
</dbReference>
<dbReference type="InterPro" id="IPR036508">
    <property type="entry name" value="Chitin-bd_dom_sf"/>
</dbReference>
<feature type="signal peptide" evidence="1">
    <location>
        <begin position="1"/>
        <end position="17"/>
    </location>
</feature>
<name>A0AA38MIS1_9CUCU</name>
<dbReference type="Pfam" id="PF01607">
    <property type="entry name" value="CBM_14"/>
    <property type="match status" value="1"/>
</dbReference>
<dbReference type="AlphaFoldDB" id="A0AA38MIS1"/>
<dbReference type="Gene3D" id="2.170.140.10">
    <property type="entry name" value="Chitin binding domain"/>
    <property type="match status" value="1"/>
</dbReference>
<sequence length="137" mass="15283">MRPVLVVVVILVTGTHSQDTCLVSGRFRSLDPTCRNYYLCVKSKGLFVSRKYICPEPSIFNPSSGRCSVDAHCIDNICRYLPPSITKIVDPNGHDCKTYIECVGPEGQRYPTVRTCEVGYFNKDLLPEPGCCLTKNC</sequence>
<keyword evidence="4" id="KW-1185">Reference proteome</keyword>
<feature type="chain" id="PRO_5041392606" description="Chitin-binding type-2 domain-containing protein" evidence="1">
    <location>
        <begin position="18"/>
        <end position="137"/>
    </location>
</feature>
<dbReference type="SMART" id="SM00494">
    <property type="entry name" value="ChtBD2"/>
    <property type="match status" value="2"/>
</dbReference>
<evidence type="ECO:0000256" key="1">
    <source>
        <dbReference type="SAM" id="SignalP"/>
    </source>
</evidence>
<comment type="caution">
    <text evidence="3">The sequence shown here is derived from an EMBL/GenBank/DDBJ whole genome shotgun (WGS) entry which is preliminary data.</text>
</comment>
<evidence type="ECO:0000259" key="2">
    <source>
        <dbReference type="PROSITE" id="PS50940"/>
    </source>
</evidence>
<keyword evidence="1" id="KW-0732">Signal</keyword>
<dbReference type="PROSITE" id="PS50940">
    <property type="entry name" value="CHIT_BIND_II"/>
    <property type="match status" value="1"/>
</dbReference>
<organism evidence="3 4">
    <name type="scientific">Zophobas morio</name>
    <dbReference type="NCBI Taxonomy" id="2755281"/>
    <lineage>
        <taxon>Eukaryota</taxon>
        <taxon>Metazoa</taxon>
        <taxon>Ecdysozoa</taxon>
        <taxon>Arthropoda</taxon>
        <taxon>Hexapoda</taxon>
        <taxon>Insecta</taxon>
        <taxon>Pterygota</taxon>
        <taxon>Neoptera</taxon>
        <taxon>Endopterygota</taxon>
        <taxon>Coleoptera</taxon>
        <taxon>Polyphaga</taxon>
        <taxon>Cucujiformia</taxon>
        <taxon>Tenebrionidae</taxon>
        <taxon>Zophobas</taxon>
    </lineage>
</organism>
<protein>
    <recommendedName>
        <fullName evidence="2">Chitin-binding type-2 domain-containing protein</fullName>
    </recommendedName>
</protein>
<dbReference type="InterPro" id="IPR002557">
    <property type="entry name" value="Chitin-bd_dom"/>
</dbReference>
<feature type="domain" description="Chitin-binding type-2" evidence="2">
    <location>
        <begin position="18"/>
        <end position="75"/>
    </location>
</feature>
<dbReference type="Proteomes" id="UP001168821">
    <property type="component" value="Unassembled WGS sequence"/>
</dbReference>
<dbReference type="GO" id="GO:0005576">
    <property type="term" value="C:extracellular region"/>
    <property type="evidence" value="ECO:0007669"/>
    <property type="project" value="InterPro"/>
</dbReference>
<evidence type="ECO:0000313" key="4">
    <source>
        <dbReference type="Proteomes" id="UP001168821"/>
    </source>
</evidence>
<dbReference type="SUPFAM" id="SSF57625">
    <property type="entry name" value="Invertebrate chitin-binding proteins"/>
    <property type="match status" value="1"/>
</dbReference>
<accession>A0AA38MIS1</accession>
<evidence type="ECO:0000313" key="3">
    <source>
        <dbReference type="EMBL" id="KAJ3657772.1"/>
    </source>
</evidence>
<reference evidence="3" key="1">
    <citation type="journal article" date="2023" name="G3 (Bethesda)">
        <title>Whole genome assemblies of Zophobas morio and Tenebrio molitor.</title>
        <authorList>
            <person name="Kaur S."/>
            <person name="Stinson S.A."/>
            <person name="diCenzo G.C."/>
        </authorList>
    </citation>
    <scope>NUCLEOTIDE SEQUENCE</scope>
    <source>
        <strain evidence="3">QUZm001</strain>
    </source>
</reference>